<sequence length="288" mass="32672">MYIYICNTFSDSISEINIREFKEERRIKINSNQRVGPHGIHKFSDILFTANNYSNDISLIDLNDYSVRSFYVGTNCTDIKVNGDKAYIVCGDSNDMKVFNLLDEKIEKSIYCGDFPHSIDIQGVINKILVCSMRDGYVNLLDLNEEKVIDKVKVGNYPTKAIFCDNGRFILVCESHFGEKFGNITVLDKELKHIEKLKVGKGPVDMYSSGDKLYISNMGDGTVSVIDLELLKEVDKISIGGMPRGIIEKDGFLYVGDYFRSRLIKICLKSRVKECIYIGKEPNSMILV</sequence>
<reference evidence="3 4" key="1">
    <citation type="submission" date="2019-05" db="EMBL/GenBank/DDBJ databases">
        <authorList>
            <consortium name="Pathogen Informatics"/>
        </authorList>
    </citation>
    <scope>NUCLEOTIDE SEQUENCE [LARGE SCALE GENOMIC DNA]</scope>
    <source>
        <strain evidence="3 4">NCTC503</strain>
    </source>
</reference>
<dbReference type="InterPro" id="IPR011045">
    <property type="entry name" value="N2O_reductase_N"/>
</dbReference>
<dbReference type="AlphaFoldDB" id="A0A4U9RLT2"/>
<accession>A0A4U9RLT2</accession>
<dbReference type="Pfam" id="PF21783">
    <property type="entry name" value="YNCE"/>
    <property type="match status" value="1"/>
</dbReference>
<proteinExistence type="predicted"/>
<keyword evidence="4" id="KW-1185">Reference proteome</keyword>
<evidence type="ECO:0000256" key="1">
    <source>
        <dbReference type="ARBA" id="ARBA00022729"/>
    </source>
</evidence>
<gene>
    <name evidence="3" type="ORF">NCTC503_02055</name>
</gene>
<dbReference type="RefSeq" id="WP_138210631.1">
    <property type="nucleotide sequence ID" value="NZ_CBCRUQ010000021.1"/>
</dbReference>
<dbReference type="Proteomes" id="UP000308489">
    <property type="component" value="Chromosome 1"/>
</dbReference>
<name>A0A4U9RLT2_HATHI</name>
<dbReference type="InterPro" id="IPR011964">
    <property type="entry name" value="YVTN_b-propeller_repeat"/>
</dbReference>
<dbReference type="EMBL" id="LR590481">
    <property type="protein sequence ID" value="VTQ93114.1"/>
    <property type="molecule type" value="Genomic_DNA"/>
</dbReference>
<feature type="domain" description="YNCE-like beta-propeller" evidence="2">
    <location>
        <begin position="3"/>
        <end position="284"/>
    </location>
</feature>
<dbReference type="InterPro" id="IPR051200">
    <property type="entry name" value="Host-pathogen_enzymatic-act"/>
</dbReference>
<evidence type="ECO:0000259" key="2">
    <source>
        <dbReference type="Pfam" id="PF21783"/>
    </source>
</evidence>
<keyword evidence="1" id="KW-0732">Signal</keyword>
<dbReference type="Gene3D" id="2.130.10.10">
    <property type="entry name" value="YVTN repeat-like/Quinoprotein amine dehydrogenase"/>
    <property type="match status" value="1"/>
</dbReference>
<dbReference type="KEGG" id="hhw:NCTC503_02055"/>
<dbReference type="InterPro" id="IPR015943">
    <property type="entry name" value="WD40/YVTN_repeat-like_dom_sf"/>
</dbReference>
<protein>
    <submittedName>
        <fullName evidence="3">Surface antigen</fullName>
    </submittedName>
</protein>
<organism evidence="3 4">
    <name type="scientific">Hathewaya histolytica</name>
    <name type="common">Clostridium histolyticum</name>
    <dbReference type="NCBI Taxonomy" id="1498"/>
    <lineage>
        <taxon>Bacteria</taxon>
        <taxon>Bacillati</taxon>
        <taxon>Bacillota</taxon>
        <taxon>Clostridia</taxon>
        <taxon>Eubacteriales</taxon>
        <taxon>Clostridiaceae</taxon>
        <taxon>Hathewaya</taxon>
    </lineage>
</organism>
<dbReference type="NCBIfam" id="TIGR02276">
    <property type="entry name" value="beta_rpt_yvtn"/>
    <property type="match status" value="1"/>
</dbReference>
<dbReference type="SUPFAM" id="SSF50974">
    <property type="entry name" value="Nitrous oxide reductase, N-terminal domain"/>
    <property type="match status" value="1"/>
</dbReference>
<evidence type="ECO:0000313" key="4">
    <source>
        <dbReference type="Proteomes" id="UP000308489"/>
    </source>
</evidence>
<dbReference type="InterPro" id="IPR048433">
    <property type="entry name" value="YNCE-like_beta-prop"/>
</dbReference>
<dbReference type="PANTHER" id="PTHR47197">
    <property type="entry name" value="PROTEIN NIRF"/>
    <property type="match status" value="1"/>
</dbReference>
<dbReference type="PANTHER" id="PTHR47197:SF3">
    <property type="entry name" value="DIHYDRO-HEME D1 DEHYDROGENASE"/>
    <property type="match status" value="1"/>
</dbReference>
<dbReference type="OrthoDB" id="1706639at2"/>
<evidence type="ECO:0000313" key="3">
    <source>
        <dbReference type="EMBL" id="VTQ93114.1"/>
    </source>
</evidence>